<dbReference type="SUPFAM" id="SSF48613">
    <property type="entry name" value="Heme oxygenase-like"/>
    <property type="match status" value="1"/>
</dbReference>
<gene>
    <name evidence="1" type="ORF">G3A50_18995</name>
</gene>
<proteinExistence type="predicted"/>
<dbReference type="EMBL" id="CP048630">
    <property type="protein sequence ID" value="QIB36369.1"/>
    <property type="molecule type" value="Genomic_DNA"/>
</dbReference>
<sequence>MTIITDAEPQTRAKRLRAATNALHERVDHAVMAAKPFATKESYVRFLRFQYRLHRHVEPLYADPSMQILLPDLSSRSRLAALEQDFADLGLSLPEAAFGPELPKAEALGWLYVVEGSNMGAAFLAKDAARIGFSDTFGARHLAGHAEGRGLHWRRFTTALDTVDLTEEEDKRAQAAAALAFEHVYRLVEQELR</sequence>
<dbReference type="RefSeq" id="WP_163077859.1">
    <property type="nucleotide sequence ID" value="NZ_CP048630.1"/>
</dbReference>
<dbReference type="Pfam" id="PF01126">
    <property type="entry name" value="Heme_oxygenase"/>
    <property type="match status" value="2"/>
</dbReference>
<keyword evidence="2" id="KW-1185">Reference proteome</keyword>
<dbReference type="InterPro" id="IPR016084">
    <property type="entry name" value="Haem_Oase-like_multi-hlx"/>
</dbReference>
<dbReference type="InterPro" id="IPR016053">
    <property type="entry name" value="Haem_Oase-like"/>
</dbReference>
<accession>A0A6P1YSJ6</accession>
<dbReference type="KEGG" id="apra:G3A50_18995"/>
<dbReference type="GO" id="GO:0004392">
    <property type="term" value="F:heme oxygenase (decyclizing) activity"/>
    <property type="evidence" value="ECO:0007669"/>
    <property type="project" value="InterPro"/>
</dbReference>
<protein>
    <submittedName>
        <fullName evidence="1">Biliverdin-producing heme oxygenase</fullName>
    </submittedName>
</protein>
<name>A0A6P1YSJ6_9HYPH</name>
<dbReference type="CDD" id="cd19166">
    <property type="entry name" value="HemeO-bac"/>
    <property type="match status" value="1"/>
</dbReference>
<dbReference type="Gene3D" id="1.20.910.10">
    <property type="entry name" value="Heme oxygenase-like"/>
    <property type="match status" value="1"/>
</dbReference>
<evidence type="ECO:0000313" key="2">
    <source>
        <dbReference type="Proteomes" id="UP000464751"/>
    </source>
</evidence>
<reference evidence="1 2" key="1">
    <citation type="submission" date="2020-02" db="EMBL/GenBank/DDBJ databases">
        <authorList>
            <person name="Li G."/>
        </authorList>
    </citation>
    <scope>NUCLEOTIDE SEQUENCE [LARGE SCALE GENOMIC DNA]</scope>
    <source>
        <strain evidence="1 2">DSM 102029</strain>
    </source>
</reference>
<organism evidence="1 2">
    <name type="scientific">Ancylobacter pratisalsi</name>
    <dbReference type="NCBI Taxonomy" id="1745854"/>
    <lineage>
        <taxon>Bacteria</taxon>
        <taxon>Pseudomonadati</taxon>
        <taxon>Pseudomonadota</taxon>
        <taxon>Alphaproteobacteria</taxon>
        <taxon>Hyphomicrobiales</taxon>
        <taxon>Xanthobacteraceae</taxon>
        <taxon>Ancylobacter</taxon>
    </lineage>
</organism>
<dbReference type="Proteomes" id="UP000464751">
    <property type="component" value="Chromosome"/>
</dbReference>
<dbReference type="GO" id="GO:0006788">
    <property type="term" value="P:heme oxidation"/>
    <property type="evidence" value="ECO:0007669"/>
    <property type="project" value="InterPro"/>
</dbReference>
<dbReference type="AlphaFoldDB" id="A0A6P1YSJ6"/>
<evidence type="ECO:0000313" key="1">
    <source>
        <dbReference type="EMBL" id="QIB36369.1"/>
    </source>
</evidence>